<gene>
    <name evidence="2" type="ORF">D5H75_16980</name>
</gene>
<organism evidence="2 3">
    <name type="scientific">Bailinhaonella thermotolerans</name>
    <dbReference type="NCBI Taxonomy" id="1070861"/>
    <lineage>
        <taxon>Bacteria</taxon>
        <taxon>Bacillati</taxon>
        <taxon>Actinomycetota</taxon>
        <taxon>Actinomycetes</taxon>
        <taxon>Streptosporangiales</taxon>
        <taxon>Streptosporangiaceae</taxon>
        <taxon>Bailinhaonella</taxon>
    </lineage>
</organism>
<sequence>MSDDKRVRVDFVFDVMCTWSYLGYARLQKAVERYRAGGGRAEVRFRPFQLQPGASPAGEPLSEVHRRFFGPEAERKTAGMRELAAKDGLDLRFDRAVFTDTFEAHRLIAAAAAQGRGEEMTERLFRAYFTDGLNVADEAVLRRLAAETGVAWTDDGRDELRADLAKVRRSGVTAVPLFRFGDGAALSGAQPEETLLRALREAAPATV</sequence>
<dbReference type="PANTHER" id="PTHR13887">
    <property type="entry name" value="GLUTATHIONE S-TRANSFERASE KAPPA"/>
    <property type="match status" value="1"/>
</dbReference>
<dbReference type="CDD" id="cd03024">
    <property type="entry name" value="DsbA_FrnE"/>
    <property type="match status" value="1"/>
</dbReference>
<dbReference type="OrthoDB" id="9799122at2"/>
<dbReference type="SUPFAM" id="SSF52833">
    <property type="entry name" value="Thioredoxin-like"/>
    <property type="match status" value="1"/>
</dbReference>
<dbReference type="AlphaFoldDB" id="A0A3A4ASC1"/>
<dbReference type="EMBL" id="QZEY01000005">
    <property type="protein sequence ID" value="RJL32111.1"/>
    <property type="molecule type" value="Genomic_DNA"/>
</dbReference>
<protein>
    <submittedName>
        <fullName evidence="2">DsbA family oxidoreductase</fullName>
    </submittedName>
</protein>
<dbReference type="Proteomes" id="UP000265768">
    <property type="component" value="Unassembled WGS sequence"/>
</dbReference>
<comment type="caution">
    <text evidence="2">The sequence shown here is derived from an EMBL/GenBank/DDBJ whole genome shotgun (WGS) entry which is preliminary data.</text>
</comment>
<evidence type="ECO:0000313" key="3">
    <source>
        <dbReference type="Proteomes" id="UP000265768"/>
    </source>
</evidence>
<feature type="domain" description="DSBA-like thioredoxin" evidence="1">
    <location>
        <begin position="8"/>
        <end position="199"/>
    </location>
</feature>
<dbReference type="RefSeq" id="WP_119927429.1">
    <property type="nucleotide sequence ID" value="NZ_QZEY01000005.1"/>
</dbReference>
<dbReference type="InterPro" id="IPR036249">
    <property type="entry name" value="Thioredoxin-like_sf"/>
</dbReference>
<proteinExistence type="predicted"/>
<dbReference type="PANTHER" id="PTHR13887:SF41">
    <property type="entry name" value="THIOREDOXIN SUPERFAMILY PROTEIN"/>
    <property type="match status" value="1"/>
</dbReference>
<dbReference type="Pfam" id="PF01323">
    <property type="entry name" value="DSBA"/>
    <property type="match status" value="1"/>
</dbReference>
<dbReference type="InterPro" id="IPR001853">
    <property type="entry name" value="DSBA-like_thioredoxin_dom"/>
</dbReference>
<dbReference type="GO" id="GO:0016491">
    <property type="term" value="F:oxidoreductase activity"/>
    <property type="evidence" value="ECO:0007669"/>
    <property type="project" value="InterPro"/>
</dbReference>
<evidence type="ECO:0000313" key="2">
    <source>
        <dbReference type="EMBL" id="RJL32111.1"/>
    </source>
</evidence>
<evidence type="ECO:0000259" key="1">
    <source>
        <dbReference type="Pfam" id="PF01323"/>
    </source>
</evidence>
<keyword evidence="3" id="KW-1185">Reference proteome</keyword>
<dbReference type="Gene3D" id="3.40.30.10">
    <property type="entry name" value="Glutaredoxin"/>
    <property type="match status" value="1"/>
</dbReference>
<reference evidence="2 3" key="1">
    <citation type="submission" date="2018-09" db="EMBL/GenBank/DDBJ databases">
        <title>YIM 75507 draft genome.</title>
        <authorList>
            <person name="Tang S."/>
            <person name="Feng Y."/>
        </authorList>
    </citation>
    <scope>NUCLEOTIDE SEQUENCE [LARGE SCALE GENOMIC DNA]</scope>
    <source>
        <strain evidence="2 3">YIM 75507</strain>
    </source>
</reference>
<name>A0A3A4ASC1_9ACTN</name>
<accession>A0A3A4ASC1</accession>